<gene>
    <name evidence="4" type="ORF">Drose_24720</name>
</gene>
<protein>
    <submittedName>
        <fullName evidence="4">CoA transferase</fullName>
    </submittedName>
</protein>
<dbReference type="Proteomes" id="UP001058271">
    <property type="component" value="Chromosome"/>
</dbReference>
<reference evidence="4" key="1">
    <citation type="submission" date="2021-04" db="EMBL/GenBank/DDBJ databases">
        <title>Biosynthetic gene clusters of Dactylosporangioum roseum.</title>
        <authorList>
            <person name="Hartkoorn R.C."/>
            <person name="Beaudoing E."/>
            <person name="Hot D."/>
            <person name="Moureu S."/>
        </authorList>
    </citation>
    <scope>NUCLEOTIDE SEQUENCE</scope>
    <source>
        <strain evidence="4">NRRL B-16295</strain>
    </source>
</reference>
<organism evidence="4 5">
    <name type="scientific">Dactylosporangium roseum</name>
    <dbReference type="NCBI Taxonomy" id="47989"/>
    <lineage>
        <taxon>Bacteria</taxon>
        <taxon>Bacillati</taxon>
        <taxon>Actinomycetota</taxon>
        <taxon>Actinomycetes</taxon>
        <taxon>Micromonosporales</taxon>
        <taxon>Micromonosporaceae</taxon>
        <taxon>Dactylosporangium</taxon>
    </lineage>
</organism>
<evidence type="ECO:0000313" key="4">
    <source>
        <dbReference type="EMBL" id="UWZ34421.1"/>
    </source>
</evidence>
<dbReference type="PANTHER" id="PTHR48228">
    <property type="entry name" value="SUCCINYL-COA--D-CITRAMALATE COA-TRANSFERASE"/>
    <property type="match status" value="1"/>
</dbReference>
<accession>A0ABY5YXD9</accession>
<feature type="region of interest" description="Disordered" evidence="3">
    <location>
        <begin position="344"/>
        <end position="370"/>
    </location>
</feature>
<dbReference type="RefSeq" id="WP_260723738.1">
    <property type="nucleotide sequence ID" value="NZ_BAAABS010000011.1"/>
</dbReference>
<dbReference type="PANTHER" id="PTHR48228:SF6">
    <property type="entry name" value="L-CARNITINE COA-TRANSFERASE"/>
    <property type="match status" value="1"/>
</dbReference>
<comment type="similarity">
    <text evidence="1">Belongs to the CoA-transferase III family.</text>
</comment>
<dbReference type="InterPro" id="IPR003673">
    <property type="entry name" value="CoA-Trfase_fam_III"/>
</dbReference>
<sequence length="767" mass="82659">MSADDTAPLRGLVVVEWGSDHSLAYAGWLLRLLGADVVKIEPPDGDPRRTAPPLAPTGTSAMFEFLDGGKRSARVDATDRAAITRLIERADLVLEAMGPGRVEALGLGDLLTRPGIRFVRVSPFGQDGPHAPHPATPFTLQAASGWLQRRGNSARPIQVGGRYPLAFQAVHTALAGLIALAIPTTAPVVADLSLQECLQTSTPLPTRLLDLLRQLGREEQLERRPLGVVRCRDGWAGINILTAQQWADVCVLLGVEEFVDGWAVLRRDPARLAEFSRRTRDVLAGMAVDDVVSLCQALRVPANPIGDGGTLPGLAHWREREFFVTRERDGVTWRHPSAPWRFSRSPLAPPRNAPDLGEYQPTPGAPWPTPGWGSVAAPLSRLRILDLTTFWAGPSMTCVLGGYGADVIKVESIQRPDGQRYGLTFRELGDDWYEHSGLWQGTNLNKRSLTLDLTREPGRDLVRRLVARADVLVENYSVRVLDSFGLGWDEVRALNPRAVLVRLPGFGLTGPWRDYVGWGMTFEQLCGPAWQTGEPDGPPVTPGGYCDALVGMHGAVATLAALVERDRSGIGQLVEVPQIEVVACATADQMVTATLTGAAPGRVGNDSPDALLQDVFPLAGPDEWLALSVQTAAQLAALRTVVGDRDGPVREAVAAWAEARKPDETVPALLAAGIPAARVETPATIREHPQLVARGYWTTVARRRTGSAVFPTFPVRFTPGPPNAHRRPAPTLGQHNEEILRDELGLDDAAIAALAADQIIGTTPLGA</sequence>
<dbReference type="Pfam" id="PF02515">
    <property type="entry name" value="CoA_transf_3"/>
    <property type="match status" value="2"/>
</dbReference>
<dbReference type="InterPro" id="IPR044855">
    <property type="entry name" value="CoA-Trfase_III_dom3_sf"/>
</dbReference>
<proteinExistence type="inferred from homology"/>
<dbReference type="Gene3D" id="3.30.1540.10">
    <property type="entry name" value="formyl-coa transferase, domain 3"/>
    <property type="match status" value="2"/>
</dbReference>
<dbReference type="InterPro" id="IPR023606">
    <property type="entry name" value="CoA-Trfase_III_dom_1_sf"/>
</dbReference>
<keyword evidence="2 4" id="KW-0808">Transferase</keyword>
<name>A0ABY5YXD9_9ACTN</name>
<dbReference type="Gene3D" id="3.40.50.10540">
    <property type="entry name" value="Crotonobetainyl-coa:carnitine coa-transferase, domain 1"/>
    <property type="match status" value="2"/>
</dbReference>
<evidence type="ECO:0000313" key="5">
    <source>
        <dbReference type="Proteomes" id="UP001058271"/>
    </source>
</evidence>
<dbReference type="EMBL" id="CP073721">
    <property type="protein sequence ID" value="UWZ34421.1"/>
    <property type="molecule type" value="Genomic_DNA"/>
</dbReference>
<evidence type="ECO:0000256" key="1">
    <source>
        <dbReference type="ARBA" id="ARBA00008383"/>
    </source>
</evidence>
<evidence type="ECO:0000256" key="3">
    <source>
        <dbReference type="SAM" id="MobiDB-lite"/>
    </source>
</evidence>
<dbReference type="InterPro" id="IPR050509">
    <property type="entry name" value="CoA-transferase_III"/>
</dbReference>
<keyword evidence="5" id="KW-1185">Reference proteome</keyword>
<dbReference type="SUPFAM" id="SSF89796">
    <property type="entry name" value="CoA-transferase family III (CaiB/BaiF)"/>
    <property type="match status" value="2"/>
</dbReference>
<evidence type="ECO:0000256" key="2">
    <source>
        <dbReference type="ARBA" id="ARBA00022679"/>
    </source>
</evidence>
<dbReference type="GO" id="GO:0016740">
    <property type="term" value="F:transferase activity"/>
    <property type="evidence" value="ECO:0007669"/>
    <property type="project" value="UniProtKB-KW"/>
</dbReference>